<comment type="caution">
    <text evidence="1">The sequence shown here is derived from an EMBL/GenBank/DDBJ whole genome shotgun (WGS) entry which is preliminary data.</text>
</comment>
<proteinExistence type="predicted"/>
<gene>
    <name evidence="1" type="ORF">LCGC14_3116260</name>
</gene>
<accession>A0A0F8YB04</accession>
<evidence type="ECO:0000313" key="1">
    <source>
        <dbReference type="EMBL" id="KKK51309.1"/>
    </source>
</evidence>
<feature type="non-terminal residue" evidence="1">
    <location>
        <position position="27"/>
    </location>
</feature>
<protein>
    <submittedName>
        <fullName evidence="1">Uncharacterized protein</fullName>
    </submittedName>
</protein>
<sequence>MTNATDNKAVATKYDITYALNVVGNLG</sequence>
<reference evidence="1" key="1">
    <citation type="journal article" date="2015" name="Nature">
        <title>Complex archaea that bridge the gap between prokaryotes and eukaryotes.</title>
        <authorList>
            <person name="Spang A."/>
            <person name="Saw J.H."/>
            <person name="Jorgensen S.L."/>
            <person name="Zaremba-Niedzwiedzka K."/>
            <person name="Martijn J."/>
            <person name="Lind A.E."/>
            <person name="van Eijk R."/>
            <person name="Schleper C."/>
            <person name="Guy L."/>
            <person name="Ettema T.J."/>
        </authorList>
    </citation>
    <scope>NUCLEOTIDE SEQUENCE</scope>
</reference>
<dbReference type="AlphaFoldDB" id="A0A0F8YB04"/>
<name>A0A0F8YB04_9ZZZZ</name>
<dbReference type="EMBL" id="LAZR01067572">
    <property type="protein sequence ID" value="KKK51309.1"/>
    <property type="molecule type" value="Genomic_DNA"/>
</dbReference>
<organism evidence="1">
    <name type="scientific">marine sediment metagenome</name>
    <dbReference type="NCBI Taxonomy" id="412755"/>
    <lineage>
        <taxon>unclassified sequences</taxon>
        <taxon>metagenomes</taxon>
        <taxon>ecological metagenomes</taxon>
    </lineage>
</organism>